<dbReference type="GO" id="GO:0034975">
    <property type="term" value="P:protein folding in endoplasmic reticulum"/>
    <property type="evidence" value="ECO:0007669"/>
    <property type="project" value="InterPro"/>
</dbReference>
<dbReference type="PANTHER" id="PTHR12613:SF0">
    <property type="entry name" value="ERO1-LIKE PROTEIN"/>
    <property type="match status" value="1"/>
</dbReference>
<gene>
    <name evidence="19" type="ORF">BCR36DRAFT_323943</name>
</gene>
<dbReference type="InterPro" id="IPR037192">
    <property type="entry name" value="ERO1-like_sf"/>
</dbReference>
<dbReference type="PANTHER" id="PTHR12613">
    <property type="entry name" value="ERO1-RELATED"/>
    <property type="match status" value="1"/>
</dbReference>
<feature type="transmembrane region" description="Helical" evidence="17">
    <location>
        <begin position="472"/>
        <end position="493"/>
    </location>
</feature>
<dbReference type="Pfam" id="PF04137">
    <property type="entry name" value="ERO1"/>
    <property type="match status" value="1"/>
</dbReference>
<evidence type="ECO:0000256" key="17">
    <source>
        <dbReference type="SAM" id="Phobius"/>
    </source>
</evidence>
<keyword evidence="20" id="KW-1185">Reference proteome</keyword>
<keyword evidence="13" id="KW-1015">Disulfide bond</keyword>
<dbReference type="GO" id="GO:0005789">
    <property type="term" value="C:endoplasmic reticulum membrane"/>
    <property type="evidence" value="ECO:0007669"/>
    <property type="project" value="UniProtKB-SubCell"/>
</dbReference>
<feature type="region of interest" description="Disordered" evidence="16">
    <location>
        <begin position="403"/>
        <end position="427"/>
    </location>
</feature>
<dbReference type="GO" id="GO:0071949">
    <property type="term" value="F:FAD binding"/>
    <property type="evidence" value="ECO:0007669"/>
    <property type="project" value="InterPro"/>
</dbReference>
<keyword evidence="12 17" id="KW-0472">Membrane</keyword>
<feature type="region of interest" description="Disordered" evidence="16">
    <location>
        <begin position="504"/>
        <end position="544"/>
    </location>
</feature>
<organism evidence="19 20">
    <name type="scientific">Piromyces finnis</name>
    <dbReference type="NCBI Taxonomy" id="1754191"/>
    <lineage>
        <taxon>Eukaryota</taxon>
        <taxon>Fungi</taxon>
        <taxon>Fungi incertae sedis</taxon>
        <taxon>Chytridiomycota</taxon>
        <taxon>Chytridiomycota incertae sedis</taxon>
        <taxon>Neocallimastigomycetes</taxon>
        <taxon>Neocallimastigales</taxon>
        <taxon>Neocallimastigaceae</taxon>
        <taxon>Piromyces</taxon>
    </lineage>
</organism>
<keyword evidence="10" id="KW-0249">Electron transport</keyword>
<keyword evidence="17" id="KW-1133">Transmembrane helix</keyword>
<keyword evidence="15" id="KW-0676">Redox-active center</keyword>
<keyword evidence="9" id="KW-0274">FAD</keyword>
<comment type="subcellular location">
    <subcellularLocation>
        <location evidence="2">Endoplasmic reticulum membrane</location>
        <topology evidence="2">Peripheral membrane protein</topology>
        <orientation evidence="2">Lumenal side</orientation>
    </subcellularLocation>
</comment>
<evidence type="ECO:0000256" key="3">
    <source>
        <dbReference type="ARBA" id="ARBA00008277"/>
    </source>
</evidence>
<evidence type="ECO:0000313" key="20">
    <source>
        <dbReference type="Proteomes" id="UP000193719"/>
    </source>
</evidence>
<feature type="compositionally biased region" description="Low complexity" evidence="16">
    <location>
        <begin position="523"/>
        <end position="533"/>
    </location>
</feature>
<evidence type="ECO:0000256" key="11">
    <source>
        <dbReference type="ARBA" id="ARBA00023002"/>
    </source>
</evidence>
<keyword evidence="17" id="KW-0812">Transmembrane</keyword>
<evidence type="ECO:0000256" key="10">
    <source>
        <dbReference type="ARBA" id="ARBA00022982"/>
    </source>
</evidence>
<evidence type="ECO:0000256" key="5">
    <source>
        <dbReference type="ARBA" id="ARBA00022448"/>
    </source>
</evidence>
<dbReference type="Proteomes" id="UP000193719">
    <property type="component" value="Unassembled WGS sequence"/>
</dbReference>
<reference evidence="19 20" key="1">
    <citation type="submission" date="2016-08" db="EMBL/GenBank/DDBJ databases">
        <title>Genomes of anaerobic fungi encode conserved fungal cellulosomes for biomass hydrolysis.</title>
        <authorList>
            <consortium name="DOE Joint Genome Institute"/>
            <person name="Haitjema C.H."/>
            <person name="Gilmore S.P."/>
            <person name="Henske J.K."/>
            <person name="Solomon K.V."/>
            <person name="De Groot R."/>
            <person name="Kuo A."/>
            <person name="Mondo S.J."/>
            <person name="Salamov A.A."/>
            <person name="Labutti K."/>
            <person name="Zhao Z."/>
            <person name="Chiniquy J."/>
            <person name="Barry K."/>
            <person name="Brewer H.M."/>
            <person name="Purvine S.O."/>
            <person name="Wright A.T."/>
            <person name="Boxma B."/>
            <person name="Van Alen T."/>
            <person name="Hackstein J.H."/>
            <person name="Baker S.E."/>
            <person name="Grigoriev I.V."/>
            <person name="O'Malley M.A."/>
        </authorList>
    </citation>
    <scope>NUCLEOTIDE SEQUENCE [LARGE SCALE GENOMIC DNA]</scope>
    <source>
        <strain evidence="20">finn</strain>
    </source>
</reference>
<evidence type="ECO:0000256" key="16">
    <source>
        <dbReference type="SAM" id="MobiDB-lite"/>
    </source>
</evidence>
<dbReference type="OrthoDB" id="269384at2759"/>
<feature type="signal peptide" evidence="18">
    <location>
        <begin position="1"/>
        <end position="22"/>
    </location>
</feature>
<keyword evidence="14" id="KW-0325">Glycoprotein</keyword>
<comment type="cofactor">
    <cofactor evidence="1">
        <name>FAD</name>
        <dbReference type="ChEBI" id="CHEBI:57692"/>
    </cofactor>
</comment>
<comment type="similarity">
    <text evidence="3">Belongs to the EROs family.</text>
</comment>
<keyword evidence="11" id="KW-0560">Oxidoreductase</keyword>
<evidence type="ECO:0000256" key="7">
    <source>
        <dbReference type="ARBA" id="ARBA00022729"/>
    </source>
</evidence>
<feature type="compositionally biased region" description="Basic residues" evidence="16">
    <location>
        <begin position="534"/>
        <end position="544"/>
    </location>
</feature>
<feature type="compositionally biased region" description="Basic and acidic residues" evidence="16">
    <location>
        <begin position="509"/>
        <end position="522"/>
    </location>
</feature>
<dbReference type="GO" id="GO:0015035">
    <property type="term" value="F:protein-disulfide reductase activity"/>
    <property type="evidence" value="ECO:0007669"/>
    <property type="project" value="InterPro"/>
</dbReference>
<protein>
    <submittedName>
        <fullName evidence="19">Endoplasmic oxidoreductin</fullName>
    </submittedName>
</protein>
<evidence type="ECO:0000256" key="9">
    <source>
        <dbReference type="ARBA" id="ARBA00022827"/>
    </source>
</evidence>
<dbReference type="InterPro" id="IPR007266">
    <property type="entry name" value="Ero1"/>
</dbReference>
<evidence type="ECO:0000256" key="6">
    <source>
        <dbReference type="ARBA" id="ARBA00022630"/>
    </source>
</evidence>
<keyword evidence="8" id="KW-0256">Endoplasmic reticulum</keyword>
<evidence type="ECO:0000256" key="2">
    <source>
        <dbReference type="ARBA" id="ARBA00004367"/>
    </source>
</evidence>
<evidence type="ECO:0000256" key="18">
    <source>
        <dbReference type="SAM" id="SignalP"/>
    </source>
</evidence>
<name>A0A1Y1VCK1_9FUNG</name>
<evidence type="ECO:0000256" key="8">
    <source>
        <dbReference type="ARBA" id="ARBA00022824"/>
    </source>
</evidence>
<evidence type="ECO:0000256" key="12">
    <source>
        <dbReference type="ARBA" id="ARBA00023136"/>
    </source>
</evidence>
<evidence type="ECO:0000256" key="15">
    <source>
        <dbReference type="ARBA" id="ARBA00023284"/>
    </source>
</evidence>
<feature type="chain" id="PRO_5012621093" evidence="18">
    <location>
        <begin position="23"/>
        <end position="544"/>
    </location>
</feature>
<keyword evidence="6" id="KW-0285">Flavoprotein</keyword>
<evidence type="ECO:0000256" key="14">
    <source>
        <dbReference type="ARBA" id="ARBA00023180"/>
    </source>
</evidence>
<dbReference type="AlphaFoldDB" id="A0A1Y1VCK1"/>
<keyword evidence="7 18" id="KW-0732">Signal</keyword>
<dbReference type="GO" id="GO:0016972">
    <property type="term" value="F:thiol oxidase activity"/>
    <property type="evidence" value="ECO:0007669"/>
    <property type="project" value="InterPro"/>
</dbReference>
<sequence>MKFKQLSLQLLGLISTSLLVKGDEIVGGRKDNGYCCFEGDIADCQCKYESVEEMNKVISPILGELVESTFFRYYKVDLWKECQFWPDADLLCTSERCSVPSVEEEKIPEEWKVENLSKIEKSSIYGASSMFGNCDYSSNEFCVFDEDSNGIRYVDLPTNPEKYTGYTGDSATRVWKAIYNENCFGVPNQLGEETCLEKRVYYKLISGLHASISTNVCYYWLDTKTGVWGHNVDCFIWKIGKFPDRVENIYLNYAIYIRAINKISKYLSNYTYCNGNDEEDVKVSELVKKVIDVSKDYPSTFNENQFFNSPETKELLNDTKFQFRNVTRIMDCVACEKCRLWGKLQVTGLGTALKILFSTDDVNSVSLKRSEIVAFINGFNKLSSTIKMIDEFRGLWREKEEGKATSDEKRETETETENDNKEKKEEDKLEKALLDSARKIAKYVDWVKDTVFNALVSLKLVDPNNKELKDKIGFALFSAFSISIAMFMQVLVLRKAFKNPKNFMDDETDIKSNEKSTKENFIKKNSPPANKSKSNLKKKSKKIN</sequence>
<evidence type="ECO:0000256" key="1">
    <source>
        <dbReference type="ARBA" id="ARBA00001974"/>
    </source>
</evidence>
<dbReference type="SUPFAM" id="SSF110019">
    <property type="entry name" value="ERO1-like"/>
    <property type="match status" value="1"/>
</dbReference>
<comment type="caution">
    <text evidence="19">The sequence shown here is derived from an EMBL/GenBank/DDBJ whole genome shotgun (WGS) entry which is preliminary data.</text>
</comment>
<dbReference type="STRING" id="1754191.A0A1Y1VCK1"/>
<reference evidence="19 20" key="2">
    <citation type="submission" date="2016-08" db="EMBL/GenBank/DDBJ databases">
        <title>Pervasive Adenine N6-methylation of Active Genes in Fungi.</title>
        <authorList>
            <consortium name="DOE Joint Genome Institute"/>
            <person name="Mondo S.J."/>
            <person name="Dannebaum R.O."/>
            <person name="Kuo R.C."/>
            <person name="Labutti K."/>
            <person name="Haridas S."/>
            <person name="Kuo A."/>
            <person name="Salamov A."/>
            <person name="Ahrendt S.R."/>
            <person name="Lipzen A."/>
            <person name="Sullivan W."/>
            <person name="Andreopoulos W.B."/>
            <person name="Clum A."/>
            <person name="Lindquist E."/>
            <person name="Daum C."/>
            <person name="Ramamoorthy G.K."/>
            <person name="Gryganskyi A."/>
            <person name="Culley D."/>
            <person name="Magnuson J.K."/>
            <person name="James T.Y."/>
            <person name="O'Malley M.A."/>
            <person name="Stajich J.E."/>
            <person name="Spatafora J.W."/>
            <person name="Visel A."/>
            <person name="Grigoriev I.V."/>
        </authorList>
    </citation>
    <scope>NUCLEOTIDE SEQUENCE [LARGE SCALE GENOMIC DNA]</scope>
    <source>
        <strain evidence="20">finn</strain>
    </source>
</reference>
<evidence type="ECO:0000256" key="4">
    <source>
        <dbReference type="ARBA" id="ARBA00011802"/>
    </source>
</evidence>
<proteinExistence type="inferred from homology"/>
<dbReference type="EMBL" id="MCFH01000014">
    <property type="protein sequence ID" value="ORX52916.1"/>
    <property type="molecule type" value="Genomic_DNA"/>
</dbReference>
<comment type="subunit">
    <text evidence="4">May function both as a monomer and a homodimer.</text>
</comment>
<accession>A0A1Y1VCK1</accession>
<keyword evidence="5" id="KW-0813">Transport</keyword>
<evidence type="ECO:0000256" key="13">
    <source>
        <dbReference type="ARBA" id="ARBA00023157"/>
    </source>
</evidence>
<evidence type="ECO:0000313" key="19">
    <source>
        <dbReference type="EMBL" id="ORX52916.1"/>
    </source>
</evidence>